<dbReference type="Proteomes" id="UP001498771">
    <property type="component" value="Unassembled WGS sequence"/>
</dbReference>
<protein>
    <submittedName>
        <fullName evidence="3">Aldo/keto reductase</fullName>
    </submittedName>
</protein>
<organism evidence="3 4">
    <name type="scientific">Myxozyma melibiosi</name>
    <dbReference type="NCBI Taxonomy" id="54550"/>
    <lineage>
        <taxon>Eukaryota</taxon>
        <taxon>Fungi</taxon>
        <taxon>Dikarya</taxon>
        <taxon>Ascomycota</taxon>
        <taxon>Saccharomycotina</taxon>
        <taxon>Lipomycetes</taxon>
        <taxon>Lipomycetales</taxon>
        <taxon>Lipomycetaceae</taxon>
        <taxon>Myxozyma</taxon>
    </lineage>
</organism>
<proteinExistence type="predicted"/>
<dbReference type="SUPFAM" id="SSF51430">
    <property type="entry name" value="NAD(P)-linked oxidoreductase"/>
    <property type="match status" value="1"/>
</dbReference>
<comment type="caution">
    <text evidence="3">The sequence shown here is derived from an EMBL/GenBank/DDBJ whole genome shotgun (WGS) entry which is preliminary data.</text>
</comment>
<reference evidence="3 4" key="1">
    <citation type="submission" date="2024-03" db="EMBL/GenBank/DDBJ databases">
        <title>Genome-scale model development and genomic sequencing of the oleaginous clade Lipomyces.</title>
        <authorList>
            <consortium name="Lawrence Berkeley National Laboratory"/>
            <person name="Czajka J.J."/>
            <person name="Han Y."/>
            <person name="Kim J."/>
            <person name="Mondo S.J."/>
            <person name="Hofstad B.A."/>
            <person name="Robles A."/>
            <person name="Haridas S."/>
            <person name="Riley R."/>
            <person name="LaButti K."/>
            <person name="Pangilinan J."/>
            <person name="Andreopoulos W."/>
            <person name="Lipzen A."/>
            <person name="Yan J."/>
            <person name="Wang M."/>
            <person name="Ng V."/>
            <person name="Grigoriev I.V."/>
            <person name="Spatafora J.W."/>
            <person name="Magnuson J.K."/>
            <person name="Baker S.E."/>
            <person name="Pomraning K.R."/>
        </authorList>
    </citation>
    <scope>NUCLEOTIDE SEQUENCE [LARGE SCALE GENOMIC DNA]</scope>
    <source>
        <strain evidence="3 4">Phaff 52-87</strain>
    </source>
</reference>
<dbReference type="EMBL" id="JBBJBU010000014">
    <property type="protein sequence ID" value="KAK7203038.1"/>
    <property type="molecule type" value="Genomic_DNA"/>
</dbReference>
<dbReference type="InterPro" id="IPR036812">
    <property type="entry name" value="NAD(P)_OxRdtase_dom_sf"/>
</dbReference>
<keyword evidence="4" id="KW-1185">Reference proteome</keyword>
<dbReference type="RefSeq" id="XP_064766071.1">
    <property type="nucleotide sequence ID" value="XM_064914739.1"/>
</dbReference>
<dbReference type="Gene3D" id="3.20.20.100">
    <property type="entry name" value="NADP-dependent oxidoreductase domain"/>
    <property type="match status" value="1"/>
</dbReference>
<feature type="domain" description="NADP-dependent oxidoreductase" evidence="2">
    <location>
        <begin position="18"/>
        <end position="284"/>
    </location>
</feature>
<dbReference type="InterPro" id="IPR018170">
    <property type="entry name" value="Aldo/ket_reductase_CS"/>
</dbReference>
<evidence type="ECO:0000259" key="2">
    <source>
        <dbReference type="Pfam" id="PF00248"/>
    </source>
</evidence>
<dbReference type="PIRSF" id="PIRSF000097">
    <property type="entry name" value="AKR"/>
    <property type="match status" value="1"/>
</dbReference>
<dbReference type="PRINTS" id="PR00069">
    <property type="entry name" value="ALDKETRDTASE"/>
</dbReference>
<dbReference type="InterPro" id="IPR020471">
    <property type="entry name" value="AKR"/>
</dbReference>
<dbReference type="PROSITE" id="PS00798">
    <property type="entry name" value="ALDOKETO_REDUCTASE_1"/>
    <property type="match status" value="1"/>
</dbReference>
<name>A0ABR1F1N4_9ASCO</name>
<dbReference type="Pfam" id="PF00248">
    <property type="entry name" value="Aldo_ket_red"/>
    <property type="match status" value="1"/>
</dbReference>
<dbReference type="InterPro" id="IPR023210">
    <property type="entry name" value="NADP_OxRdtase_dom"/>
</dbReference>
<evidence type="ECO:0000313" key="4">
    <source>
        <dbReference type="Proteomes" id="UP001498771"/>
    </source>
</evidence>
<keyword evidence="1" id="KW-0560">Oxidoreductase</keyword>
<accession>A0ABR1F1N4</accession>
<gene>
    <name evidence="3" type="ORF">BZA70DRAFT_302639</name>
</gene>
<evidence type="ECO:0000256" key="1">
    <source>
        <dbReference type="ARBA" id="ARBA00023002"/>
    </source>
</evidence>
<evidence type="ECO:0000313" key="3">
    <source>
        <dbReference type="EMBL" id="KAK7203038.1"/>
    </source>
</evidence>
<sequence>MATGRSFTLNSGYKIPALGLGTWQSPESEVYTAVLTALKTGYRHIDAALCYGNEKPVGQAIKDSGIPREDIFLTSKLWCTGHTRVAEDLEKSLTSLGVDYLDLYLMHWPVSLNPAGNHPLFPTKPDGSRDILPEEEWNYIKTWASMQELLSTGKVRSIGVSNLSTVHIDKLLAAPTTKVVPAVNQVELHPYNPQFKLLNYTKEKGIHLTAYSPLGSTDAPLQEEKIVKLIAEKTGKTPTQILISWAIWRGTSVIPKSVTPSRIEANFQDFVLSDEDGKLLDSISKTTQKRIVQPNWGVKVFLDDE</sequence>
<dbReference type="PANTHER" id="PTHR11732">
    <property type="entry name" value="ALDO/KETO REDUCTASE"/>
    <property type="match status" value="1"/>
</dbReference>
<dbReference type="GeneID" id="90040251"/>